<dbReference type="CDD" id="cd11386">
    <property type="entry name" value="MCP_signal"/>
    <property type="match status" value="1"/>
</dbReference>
<dbReference type="GO" id="GO:0005886">
    <property type="term" value="C:plasma membrane"/>
    <property type="evidence" value="ECO:0007669"/>
    <property type="project" value="UniProtKB-SubCell"/>
</dbReference>
<dbReference type="Gene3D" id="1.10.287.950">
    <property type="entry name" value="Methyl-accepting chemotaxis protein"/>
    <property type="match status" value="1"/>
</dbReference>
<keyword evidence="7" id="KW-1133">Transmembrane helix</keyword>
<comment type="caution">
    <text evidence="10">The sequence shown here is derived from an EMBL/GenBank/DDBJ whole genome shotgun (WGS) entry which is preliminary data.</text>
</comment>
<evidence type="ECO:0000256" key="6">
    <source>
        <dbReference type="PROSITE-ProRule" id="PRU00284"/>
    </source>
</evidence>
<dbReference type="CDD" id="cd06225">
    <property type="entry name" value="HAMP"/>
    <property type="match status" value="1"/>
</dbReference>
<dbReference type="GeneID" id="66871701"/>
<evidence type="ECO:0000313" key="10">
    <source>
        <dbReference type="EMBL" id="KNE18752.1"/>
    </source>
</evidence>
<protein>
    <submittedName>
        <fullName evidence="10">Chemotaxis protein</fullName>
    </submittedName>
</protein>
<keyword evidence="11" id="KW-1185">Reference proteome</keyword>
<dbReference type="Pfam" id="PF00672">
    <property type="entry name" value="HAMP"/>
    <property type="match status" value="1"/>
</dbReference>
<feature type="transmembrane region" description="Helical" evidence="7">
    <location>
        <begin position="20"/>
        <end position="44"/>
    </location>
</feature>
<accession>A0A0L0QJL7</accession>
<dbReference type="PROSITE" id="PS50111">
    <property type="entry name" value="CHEMOTAXIS_TRANSDUC_2"/>
    <property type="match status" value="1"/>
</dbReference>
<evidence type="ECO:0000259" key="8">
    <source>
        <dbReference type="PROSITE" id="PS50111"/>
    </source>
</evidence>
<dbReference type="Proteomes" id="UP000036780">
    <property type="component" value="Unassembled WGS sequence"/>
</dbReference>
<evidence type="ECO:0000256" key="1">
    <source>
        <dbReference type="ARBA" id="ARBA00004236"/>
    </source>
</evidence>
<dbReference type="PATRIC" id="fig|1473.5.peg.272"/>
<organism evidence="10 11">
    <name type="scientific">Virgibacillus pantothenticus</name>
    <dbReference type="NCBI Taxonomy" id="1473"/>
    <lineage>
        <taxon>Bacteria</taxon>
        <taxon>Bacillati</taxon>
        <taxon>Bacillota</taxon>
        <taxon>Bacilli</taxon>
        <taxon>Bacillales</taxon>
        <taxon>Bacillaceae</taxon>
        <taxon>Virgibacillus</taxon>
    </lineage>
</organism>
<gene>
    <name evidence="10" type="ORF">AFK71_09065</name>
</gene>
<evidence type="ECO:0000256" key="5">
    <source>
        <dbReference type="ARBA" id="ARBA00029447"/>
    </source>
</evidence>
<dbReference type="PROSITE" id="PS50885">
    <property type="entry name" value="HAMP"/>
    <property type="match status" value="1"/>
</dbReference>
<proteinExistence type="inferred from homology"/>
<dbReference type="Pfam" id="PF00015">
    <property type="entry name" value="MCPsignal"/>
    <property type="match status" value="1"/>
</dbReference>
<evidence type="ECO:0000256" key="2">
    <source>
        <dbReference type="ARBA" id="ARBA00022475"/>
    </source>
</evidence>
<dbReference type="RefSeq" id="WP_050351231.1">
    <property type="nucleotide sequence ID" value="NZ_CP073011.1"/>
</dbReference>
<dbReference type="EMBL" id="LGTO01000007">
    <property type="protein sequence ID" value="KNE18752.1"/>
    <property type="molecule type" value="Genomic_DNA"/>
</dbReference>
<dbReference type="GO" id="GO:0007165">
    <property type="term" value="P:signal transduction"/>
    <property type="evidence" value="ECO:0007669"/>
    <property type="project" value="UniProtKB-KW"/>
</dbReference>
<keyword evidence="2" id="KW-1003">Cell membrane</keyword>
<dbReference type="SUPFAM" id="SSF58104">
    <property type="entry name" value="Methyl-accepting chemotaxis protein (MCP) signaling domain"/>
    <property type="match status" value="1"/>
</dbReference>
<keyword evidence="3 7" id="KW-0472">Membrane</keyword>
<feature type="transmembrane region" description="Helical" evidence="7">
    <location>
        <begin position="189"/>
        <end position="212"/>
    </location>
</feature>
<evidence type="ECO:0000256" key="4">
    <source>
        <dbReference type="ARBA" id="ARBA00023224"/>
    </source>
</evidence>
<dbReference type="SMART" id="SM00304">
    <property type="entry name" value="HAMP"/>
    <property type="match status" value="1"/>
</dbReference>
<dbReference type="InterPro" id="IPR004089">
    <property type="entry name" value="MCPsignal_dom"/>
</dbReference>
<feature type="domain" description="HAMP" evidence="9">
    <location>
        <begin position="214"/>
        <end position="267"/>
    </location>
</feature>
<comment type="similarity">
    <text evidence="5">Belongs to the methyl-accepting chemotaxis (MCP) protein family.</text>
</comment>
<keyword evidence="4 6" id="KW-0807">Transducer</keyword>
<dbReference type="PANTHER" id="PTHR32089:SF114">
    <property type="entry name" value="METHYL-ACCEPTING CHEMOTAXIS PROTEIN MCPB"/>
    <property type="match status" value="1"/>
</dbReference>
<evidence type="ECO:0000256" key="7">
    <source>
        <dbReference type="SAM" id="Phobius"/>
    </source>
</evidence>
<evidence type="ECO:0000259" key="9">
    <source>
        <dbReference type="PROSITE" id="PS50885"/>
    </source>
</evidence>
<dbReference type="AlphaFoldDB" id="A0A0L0QJL7"/>
<evidence type="ECO:0000256" key="3">
    <source>
        <dbReference type="ARBA" id="ARBA00023136"/>
    </source>
</evidence>
<comment type="subcellular location">
    <subcellularLocation>
        <location evidence="1">Cell membrane</location>
    </subcellularLocation>
</comment>
<evidence type="ECO:0000313" key="11">
    <source>
        <dbReference type="Proteomes" id="UP000036780"/>
    </source>
</evidence>
<reference evidence="11" key="1">
    <citation type="submission" date="2015-07" db="EMBL/GenBank/DDBJ databases">
        <title>Fjat-10053 dsm26.</title>
        <authorList>
            <person name="Liu B."/>
            <person name="Wang J."/>
            <person name="Zhu Y."/>
            <person name="Liu G."/>
            <person name="Chen Q."/>
            <person name="Chen Z."/>
            <person name="Lan J."/>
            <person name="Che J."/>
            <person name="Ge C."/>
            <person name="Shi H."/>
            <person name="Pan Z."/>
            <person name="Liu X."/>
        </authorList>
    </citation>
    <scope>NUCLEOTIDE SEQUENCE [LARGE SCALE GENOMIC DNA]</scope>
    <source>
        <strain evidence="11">DSM 26</strain>
    </source>
</reference>
<feature type="domain" description="Methyl-accepting transducer" evidence="8">
    <location>
        <begin position="286"/>
        <end position="536"/>
    </location>
</feature>
<name>A0A0L0QJL7_VIRPA</name>
<sequence length="572" mass="62151">MLNLLERLRFKSLKIGWKYGLTIGIIFTLFGISTAVVTVLAVNAGEDVKAMERRGDRAIQLTDMGSITRTKSIRIISYVESPREKTIDEYEAYRKAFNNLEDDVKTKMDSEKELELFNKIVELDKKMNNLFVNRIIPAVDKGDMGLAKSLVDQSSVIRSENVDVLEELREIVNEQRDTAIKKVNSSQELTIYVLLGSMAASVIFGVILIIVISKTISHNLNKVVQASDQIANGNLAVGTIDYHGKDEIGHLASSINTMSQNLRDIIYQVHEVSQTVSSHSEELTQSASEVRSGTEQIASTMQELSTGSEVQANNASDLSSVMDTFSSKVDEASVNGKAVHDYSNSVLGMTDEGNTLMGASVQQMSDIYQIVKNAVEKVKGLDIQSQEISKLVEVIKDIAEQTNLLALNAAIEAARAGEQGKGFAVVANEVRKLAEQVSFSVSDITTIVANIQSESSQVTKSLREGYVEVEKGTNQIQTTGEAFNDIQKAVQDMVVKIQTVTSNLASISASGKEMDASIKEIAAVAEESAAGIEQTAASAQQASSSMEEVSNSSAELAALAENLNELVRKFKL</sequence>
<dbReference type="SMART" id="SM00283">
    <property type="entry name" value="MA"/>
    <property type="match status" value="1"/>
</dbReference>
<dbReference type="PANTHER" id="PTHR32089">
    <property type="entry name" value="METHYL-ACCEPTING CHEMOTAXIS PROTEIN MCPB"/>
    <property type="match status" value="1"/>
</dbReference>
<dbReference type="InterPro" id="IPR003660">
    <property type="entry name" value="HAMP_dom"/>
</dbReference>
<keyword evidence="7" id="KW-0812">Transmembrane</keyword>